<gene>
    <name evidence="1" type="ORF">XYLVIOL_LOCUS2919</name>
</gene>
<keyword evidence="2" id="KW-1185">Reference proteome</keyword>
<organism evidence="1 2">
    <name type="scientific">Xylocopa violacea</name>
    <name type="common">Violet carpenter bee</name>
    <name type="synonym">Apis violacea</name>
    <dbReference type="NCBI Taxonomy" id="135666"/>
    <lineage>
        <taxon>Eukaryota</taxon>
        <taxon>Metazoa</taxon>
        <taxon>Ecdysozoa</taxon>
        <taxon>Arthropoda</taxon>
        <taxon>Hexapoda</taxon>
        <taxon>Insecta</taxon>
        <taxon>Pterygota</taxon>
        <taxon>Neoptera</taxon>
        <taxon>Endopterygota</taxon>
        <taxon>Hymenoptera</taxon>
        <taxon>Apocrita</taxon>
        <taxon>Aculeata</taxon>
        <taxon>Apoidea</taxon>
        <taxon>Anthophila</taxon>
        <taxon>Apidae</taxon>
        <taxon>Xylocopa</taxon>
        <taxon>Xylocopa</taxon>
    </lineage>
</organism>
<dbReference type="InterPro" id="IPR011990">
    <property type="entry name" value="TPR-like_helical_dom_sf"/>
</dbReference>
<protein>
    <submittedName>
        <fullName evidence="1">Uncharacterized protein</fullName>
    </submittedName>
</protein>
<dbReference type="Gene3D" id="1.25.40.10">
    <property type="entry name" value="Tetratricopeptide repeat domain"/>
    <property type="match status" value="1"/>
</dbReference>
<evidence type="ECO:0000313" key="1">
    <source>
        <dbReference type="EMBL" id="CAL7937802.1"/>
    </source>
</evidence>
<dbReference type="SUPFAM" id="SSF48452">
    <property type="entry name" value="TPR-like"/>
    <property type="match status" value="1"/>
</dbReference>
<sequence length="288" mass="34038">MHNCYDKALVTVEKALDCNPYNPGFNLLKTIVLRLSGRFEEATTWLNNLSDNFYKLLEPSRDKEKSIMGKLSIDETREQLIKQWYMIRYDMAMKCMLSDKLEAAVRIIHKSKLIRRYAESYELLGDCFFKRKDINSALMSYLKCRKMMHKMDLPVSQKTIDLTERIIDILNDRAEVAINNGRSKRAIEIANQTLQILDEDRIPLHELRLQRGRALHCKARGLFQIENKMRTRKKESCEVAADSLRFIRELDTNLYRTLYNNRDIEEVIDRFAPNRKLPQSIKIFMQFS</sequence>
<comment type="caution">
    <text evidence="1">The sequence shown here is derived from an EMBL/GenBank/DDBJ whole genome shotgun (WGS) entry which is preliminary data.</text>
</comment>
<dbReference type="EMBL" id="CAXAJV020001288">
    <property type="protein sequence ID" value="CAL7937802.1"/>
    <property type="molecule type" value="Genomic_DNA"/>
</dbReference>
<proteinExistence type="predicted"/>
<evidence type="ECO:0000313" key="2">
    <source>
        <dbReference type="Proteomes" id="UP001642520"/>
    </source>
</evidence>
<accession>A0ABP1NBH0</accession>
<name>A0ABP1NBH0_XYLVO</name>
<reference evidence="1 2" key="1">
    <citation type="submission" date="2024-08" db="EMBL/GenBank/DDBJ databases">
        <authorList>
            <person name="Will J Nash"/>
            <person name="Angela Man"/>
            <person name="Seanna McTaggart"/>
            <person name="Kendall Baker"/>
            <person name="Tom Barker"/>
            <person name="Leah Catchpole"/>
            <person name="Alex Durrant"/>
            <person name="Karim Gharbi"/>
            <person name="Naomi Irish"/>
            <person name="Gemy Kaithakottil"/>
            <person name="Debby Ku"/>
            <person name="Aaliyah Providence"/>
            <person name="Felix Shaw"/>
            <person name="David Swarbreck"/>
            <person name="Chris Watkins"/>
            <person name="Ann M. McCartney"/>
            <person name="Giulio Formenti"/>
            <person name="Alice Mouton"/>
            <person name="Noel Vella"/>
            <person name="Bjorn M von Reumont"/>
            <person name="Adriana Vella"/>
            <person name="Wilfried Haerty"/>
        </authorList>
    </citation>
    <scope>NUCLEOTIDE SEQUENCE [LARGE SCALE GENOMIC DNA]</scope>
</reference>
<dbReference type="Proteomes" id="UP001642520">
    <property type="component" value="Unassembled WGS sequence"/>
</dbReference>